<dbReference type="GO" id="GO:0080008">
    <property type="term" value="C:Cul4-RING E3 ubiquitin ligase complex"/>
    <property type="evidence" value="ECO:0007669"/>
    <property type="project" value="TreeGrafter"/>
</dbReference>
<dbReference type="InterPro" id="IPR045151">
    <property type="entry name" value="DCAF8"/>
</dbReference>
<dbReference type="EMBL" id="JAINUF010000015">
    <property type="protein sequence ID" value="KAJ8340797.1"/>
    <property type="molecule type" value="Genomic_DNA"/>
</dbReference>
<dbReference type="SMART" id="SM00320">
    <property type="entry name" value="WD40"/>
    <property type="match status" value="4"/>
</dbReference>
<dbReference type="AlphaFoldDB" id="A0A9Q1EL41"/>
<keyword evidence="5" id="KW-1185">Reference proteome</keyword>
<dbReference type="Gene3D" id="2.130.10.10">
    <property type="entry name" value="YVTN repeat-like/Quinoprotein amine dehydrogenase"/>
    <property type="match status" value="2"/>
</dbReference>
<dbReference type="SUPFAM" id="SSF50978">
    <property type="entry name" value="WD40 repeat-like"/>
    <property type="match status" value="1"/>
</dbReference>
<dbReference type="OrthoDB" id="4869960at2759"/>
<dbReference type="PROSITE" id="PS50082">
    <property type="entry name" value="WD_REPEATS_2"/>
    <property type="match status" value="1"/>
</dbReference>
<dbReference type="PANTHER" id="PTHR15574:SF40">
    <property type="entry name" value="WD AND TETRATRICOPEPTIDE REPEATS PROTEIN 1"/>
    <property type="match status" value="1"/>
</dbReference>
<proteinExistence type="predicted"/>
<evidence type="ECO:0000256" key="2">
    <source>
        <dbReference type="ARBA" id="ARBA00022737"/>
    </source>
</evidence>
<dbReference type="PANTHER" id="PTHR15574">
    <property type="entry name" value="WD REPEAT DOMAIN-CONTAINING FAMILY"/>
    <property type="match status" value="1"/>
</dbReference>
<comment type="caution">
    <text evidence="4">The sequence shown here is derived from an EMBL/GenBank/DDBJ whole genome shotgun (WGS) entry which is preliminary data.</text>
</comment>
<gene>
    <name evidence="4" type="ORF">SKAU_G00330880</name>
</gene>
<sequence>MSAVNITSNILHRQIRDKGALSFQRHYHVTDSFIKRLGLEAELQGHSGCVNCLEWNEKGDLLASGSDDQHAIIWDPFRHRKLITLLTGHSANIFSVKFLPHSGDRILVTGAADTKVHINMFSDHTNRVKRIATAPMWPHTFWSAAEDGIIRQYDLRESSNRSEVLIDLTEYCGQLVEAKCLAVNPRDNNYMAVGANGPFVRLYDIRMIHNHRPAPLWHSAIWDSLAPGQPRALRMNCGSENGPGF</sequence>
<dbReference type="GO" id="GO:0045717">
    <property type="term" value="P:negative regulation of fatty acid biosynthetic process"/>
    <property type="evidence" value="ECO:0007669"/>
    <property type="project" value="TreeGrafter"/>
</dbReference>
<evidence type="ECO:0000256" key="1">
    <source>
        <dbReference type="ARBA" id="ARBA00022574"/>
    </source>
</evidence>
<dbReference type="Pfam" id="PF00400">
    <property type="entry name" value="WD40"/>
    <property type="match status" value="2"/>
</dbReference>
<dbReference type="Proteomes" id="UP001152622">
    <property type="component" value="Chromosome 15"/>
</dbReference>
<dbReference type="InterPro" id="IPR015943">
    <property type="entry name" value="WD40/YVTN_repeat-like_dom_sf"/>
</dbReference>
<reference evidence="4" key="1">
    <citation type="journal article" date="2023" name="Science">
        <title>Genome structures resolve the early diversification of teleost fishes.</title>
        <authorList>
            <person name="Parey E."/>
            <person name="Louis A."/>
            <person name="Montfort J."/>
            <person name="Bouchez O."/>
            <person name="Roques C."/>
            <person name="Iampietro C."/>
            <person name="Lluch J."/>
            <person name="Castinel A."/>
            <person name="Donnadieu C."/>
            <person name="Desvignes T."/>
            <person name="Floi Bucao C."/>
            <person name="Jouanno E."/>
            <person name="Wen M."/>
            <person name="Mejri S."/>
            <person name="Dirks R."/>
            <person name="Jansen H."/>
            <person name="Henkel C."/>
            <person name="Chen W.J."/>
            <person name="Zahm M."/>
            <person name="Cabau C."/>
            <person name="Klopp C."/>
            <person name="Thompson A.W."/>
            <person name="Robinson-Rechavi M."/>
            <person name="Braasch I."/>
            <person name="Lecointre G."/>
            <person name="Bobe J."/>
            <person name="Postlethwait J.H."/>
            <person name="Berthelot C."/>
            <person name="Roest Crollius H."/>
            <person name="Guiguen Y."/>
        </authorList>
    </citation>
    <scope>NUCLEOTIDE SEQUENCE</scope>
    <source>
        <strain evidence="4">WJC10195</strain>
    </source>
</reference>
<accession>A0A9Q1EL41</accession>
<protein>
    <submittedName>
        <fullName evidence="4">Uncharacterized protein</fullName>
    </submittedName>
</protein>
<dbReference type="InterPro" id="IPR036322">
    <property type="entry name" value="WD40_repeat_dom_sf"/>
</dbReference>
<evidence type="ECO:0000313" key="5">
    <source>
        <dbReference type="Proteomes" id="UP001152622"/>
    </source>
</evidence>
<dbReference type="PROSITE" id="PS50294">
    <property type="entry name" value="WD_REPEATS_REGION"/>
    <property type="match status" value="1"/>
</dbReference>
<dbReference type="GO" id="GO:0005737">
    <property type="term" value="C:cytoplasm"/>
    <property type="evidence" value="ECO:0007669"/>
    <property type="project" value="TreeGrafter"/>
</dbReference>
<dbReference type="InterPro" id="IPR001680">
    <property type="entry name" value="WD40_rpt"/>
</dbReference>
<keyword evidence="2" id="KW-0677">Repeat</keyword>
<feature type="repeat" description="WD" evidence="3">
    <location>
        <begin position="43"/>
        <end position="75"/>
    </location>
</feature>
<name>A0A9Q1EL41_SYNKA</name>
<organism evidence="4 5">
    <name type="scientific">Synaphobranchus kaupii</name>
    <name type="common">Kaup's arrowtooth eel</name>
    <dbReference type="NCBI Taxonomy" id="118154"/>
    <lineage>
        <taxon>Eukaryota</taxon>
        <taxon>Metazoa</taxon>
        <taxon>Chordata</taxon>
        <taxon>Craniata</taxon>
        <taxon>Vertebrata</taxon>
        <taxon>Euteleostomi</taxon>
        <taxon>Actinopterygii</taxon>
        <taxon>Neopterygii</taxon>
        <taxon>Teleostei</taxon>
        <taxon>Anguilliformes</taxon>
        <taxon>Synaphobranchidae</taxon>
        <taxon>Synaphobranchus</taxon>
    </lineage>
</organism>
<evidence type="ECO:0000256" key="3">
    <source>
        <dbReference type="PROSITE-ProRule" id="PRU00221"/>
    </source>
</evidence>
<evidence type="ECO:0000313" key="4">
    <source>
        <dbReference type="EMBL" id="KAJ8340797.1"/>
    </source>
</evidence>
<keyword evidence="1 3" id="KW-0853">WD repeat</keyword>